<dbReference type="EMBL" id="LT629710">
    <property type="protein sequence ID" value="SDO48780.1"/>
    <property type="molecule type" value="Genomic_DNA"/>
</dbReference>
<accession>A0A1H0JYW3</accession>
<proteinExistence type="predicted"/>
<name>A0A1H0JYW3_9ACTN</name>
<reference evidence="1 2" key="1">
    <citation type="submission" date="2016-10" db="EMBL/GenBank/DDBJ databases">
        <authorList>
            <person name="de Groot N.N."/>
        </authorList>
    </citation>
    <scope>NUCLEOTIDE SEQUENCE [LARGE SCALE GENOMIC DNA]</scope>
    <source>
        <strain evidence="2">P4-7,KCTC 19426,CECT 7604</strain>
    </source>
</reference>
<dbReference type="AlphaFoldDB" id="A0A1H0JYW3"/>
<protein>
    <recommendedName>
        <fullName evidence="3">Homeodomain-like domain-containing protein</fullName>
    </recommendedName>
</protein>
<dbReference type="STRING" id="1090615.SAMN04515671_1097"/>
<gene>
    <name evidence="1" type="ORF">SAMN04515671_1097</name>
</gene>
<evidence type="ECO:0000313" key="2">
    <source>
        <dbReference type="Proteomes" id="UP000198741"/>
    </source>
</evidence>
<evidence type="ECO:0000313" key="1">
    <source>
        <dbReference type="EMBL" id="SDO48780.1"/>
    </source>
</evidence>
<evidence type="ECO:0008006" key="3">
    <source>
        <dbReference type="Google" id="ProtNLM"/>
    </source>
</evidence>
<keyword evidence="2" id="KW-1185">Reference proteome</keyword>
<dbReference type="Proteomes" id="UP000198741">
    <property type="component" value="Chromosome I"/>
</dbReference>
<organism evidence="1 2">
    <name type="scientific">Nakamurella panacisegetis</name>
    <dbReference type="NCBI Taxonomy" id="1090615"/>
    <lineage>
        <taxon>Bacteria</taxon>
        <taxon>Bacillati</taxon>
        <taxon>Actinomycetota</taxon>
        <taxon>Actinomycetes</taxon>
        <taxon>Nakamurellales</taxon>
        <taxon>Nakamurellaceae</taxon>
        <taxon>Nakamurella</taxon>
    </lineage>
</organism>
<sequence length="182" mass="20026">MTAKRATPGARNSPSKRLSVRTVEIRRKQAEAVRLFIEGTPLRVIAERVGYESKAGVSRAIKSVLDRSDSDEADALRSAHAERIGMGYRTVLEVINRQHPAPTIPAAMDAVEGAKWVDRVAAALEDRAELRLRAVDRLVRLLEREARLHGLDAPVRVQADGDTSISVVFSQALNPMVKELEA</sequence>